<dbReference type="SUPFAM" id="SSF54197">
    <property type="entry name" value="HIT-like"/>
    <property type="match status" value="1"/>
</dbReference>
<evidence type="ECO:0000259" key="2">
    <source>
        <dbReference type="PROSITE" id="PS51084"/>
    </source>
</evidence>
<dbReference type="GO" id="GO:0003824">
    <property type="term" value="F:catalytic activity"/>
    <property type="evidence" value="ECO:0007669"/>
    <property type="project" value="InterPro"/>
</dbReference>
<dbReference type="PANTHER" id="PTHR42997">
    <property type="entry name" value="HIT FAMILY HYDROLASE"/>
    <property type="match status" value="1"/>
</dbReference>
<dbReference type="OrthoDB" id="9784774at2"/>
<proteinExistence type="predicted"/>
<gene>
    <name evidence="3" type="ORF">EDD68_10615</name>
</gene>
<dbReference type="PROSITE" id="PS51084">
    <property type="entry name" value="HIT_2"/>
    <property type="match status" value="1"/>
</dbReference>
<name>A0A4R3N3S6_9BACI</name>
<organism evidence="3 4">
    <name type="scientific">Melghiribacillus thermohalophilus</name>
    <dbReference type="NCBI Taxonomy" id="1324956"/>
    <lineage>
        <taxon>Bacteria</taxon>
        <taxon>Bacillati</taxon>
        <taxon>Bacillota</taxon>
        <taxon>Bacilli</taxon>
        <taxon>Bacillales</taxon>
        <taxon>Bacillaceae</taxon>
        <taxon>Melghiribacillus</taxon>
    </lineage>
</organism>
<dbReference type="RefSeq" id="WP_132371402.1">
    <property type="nucleotide sequence ID" value="NZ_SMAN01000006.1"/>
</dbReference>
<dbReference type="Proteomes" id="UP000294650">
    <property type="component" value="Unassembled WGS sequence"/>
</dbReference>
<dbReference type="EMBL" id="SMAN01000006">
    <property type="protein sequence ID" value="TCT23605.1"/>
    <property type="molecule type" value="Genomic_DNA"/>
</dbReference>
<evidence type="ECO:0000313" key="4">
    <source>
        <dbReference type="Proteomes" id="UP000294650"/>
    </source>
</evidence>
<dbReference type="AlphaFoldDB" id="A0A4R3N3S6"/>
<accession>A0A4R3N3S6</accession>
<dbReference type="PANTHER" id="PTHR42997:SF1">
    <property type="entry name" value="AP-4-A PHOSPHORYLASE"/>
    <property type="match status" value="1"/>
</dbReference>
<dbReference type="Gene3D" id="3.30.428.10">
    <property type="entry name" value="HIT-like"/>
    <property type="match status" value="1"/>
</dbReference>
<feature type="short sequence motif" description="Histidine triad motif" evidence="1">
    <location>
        <begin position="101"/>
        <end position="105"/>
    </location>
</feature>
<sequence length="144" mass="16644">MNDCVFCHPELEADQKVIISNDHCMFLQLKSAQVKGTQLEGAGVIVPKKHRETPFDLTSEEWQATYTLLQEVKKYIDETYLPQGYNLGWNCGEIAGQHIFHAHFHVIPRYEDEPLAGKGIRYLFKGPQNQRKMPTNQQVRRTNT</sequence>
<comment type="caution">
    <text evidence="3">The sequence shown here is derived from an EMBL/GenBank/DDBJ whole genome shotgun (WGS) entry which is preliminary data.</text>
</comment>
<evidence type="ECO:0000256" key="1">
    <source>
        <dbReference type="PROSITE-ProRule" id="PRU00464"/>
    </source>
</evidence>
<protein>
    <submittedName>
        <fullName evidence="3">Histidine triad (HIT) family protein</fullName>
    </submittedName>
</protein>
<dbReference type="Pfam" id="PF01230">
    <property type="entry name" value="HIT"/>
    <property type="match status" value="1"/>
</dbReference>
<dbReference type="InterPro" id="IPR036265">
    <property type="entry name" value="HIT-like_sf"/>
</dbReference>
<reference evidence="3 4" key="1">
    <citation type="submission" date="2019-03" db="EMBL/GenBank/DDBJ databases">
        <title>Genomic Encyclopedia of Type Strains, Phase IV (KMG-IV): sequencing the most valuable type-strain genomes for metagenomic binning, comparative biology and taxonomic classification.</title>
        <authorList>
            <person name="Goeker M."/>
        </authorList>
    </citation>
    <scope>NUCLEOTIDE SEQUENCE [LARGE SCALE GENOMIC DNA]</scope>
    <source>
        <strain evidence="3 4">DSM 25894</strain>
    </source>
</reference>
<evidence type="ECO:0000313" key="3">
    <source>
        <dbReference type="EMBL" id="TCT23605.1"/>
    </source>
</evidence>
<keyword evidence="4" id="KW-1185">Reference proteome</keyword>
<dbReference type="InterPro" id="IPR011146">
    <property type="entry name" value="HIT-like"/>
</dbReference>
<feature type="domain" description="HIT" evidence="2">
    <location>
        <begin position="41"/>
        <end position="116"/>
    </location>
</feature>
<dbReference type="InterPro" id="IPR052908">
    <property type="entry name" value="AP-4-A_phosphorylase"/>
</dbReference>